<dbReference type="SUPFAM" id="SSF57845">
    <property type="entry name" value="B-box zinc-binding domain"/>
    <property type="match status" value="1"/>
</dbReference>
<organism evidence="1 2">
    <name type="scientific">Protopolystoma xenopodis</name>
    <dbReference type="NCBI Taxonomy" id="117903"/>
    <lineage>
        <taxon>Eukaryota</taxon>
        <taxon>Metazoa</taxon>
        <taxon>Spiralia</taxon>
        <taxon>Lophotrochozoa</taxon>
        <taxon>Platyhelminthes</taxon>
        <taxon>Monogenea</taxon>
        <taxon>Polyopisthocotylea</taxon>
        <taxon>Polystomatidea</taxon>
        <taxon>Polystomatidae</taxon>
        <taxon>Protopolystoma</taxon>
    </lineage>
</organism>
<proteinExistence type="predicted"/>
<dbReference type="AlphaFoldDB" id="A0A3S5FC76"/>
<accession>A0A3S5FC76</accession>
<comment type="caution">
    <text evidence="1">The sequence shown here is derived from an EMBL/GenBank/DDBJ whole genome shotgun (WGS) entry which is preliminary data.</text>
</comment>
<gene>
    <name evidence="1" type="ORF">PXEA_LOCUS4199</name>
</gene>
<keyword evidence="2" id="KW-1185">Reference proteome</keyword>
<reference evidence="1" key="1">
    <citation type="submission" date="2018-11" db="EMBL/GenBank/DDBJ databases">
        <authorList>
            <consortium name="Pathogen Informatics"/>
        </authorList>
    </citation>
    <scope>NUCLEOTIDE SEQUENCE</scope>
</reference>
<dbReference type="Proteomes" id="UP000784294">
    <property type="component" value="Unassembled WGS sequence"/>
</dbReference>
<dbReference type="OrthoDB" id="252722at2759"/>
<dbReference type="EMBL" id="CAAALY010009865">
    <property type="protein sequence ID" value="VEL10759.1"/>
    <property type="molecule type" value="Genomic_DNA"/>
</dbReference>
<protein>
    <submittedName>
        <fullName evidence="1">Uncharacterized protein</fullName>
    </submittedName>
</protein>
<name>A0A3S5FC76_9PLAT</name>
<sequence length="194" mass="20659">CPICRVGITVPRDGATAFPPAFIVNQLLDLLASQRRDLVPKCRLHPSQELLFCETCDVVFCADCRGRGHATQPCGGSDVAAAGSSIVLDESGIDARTIMLNTLLGTSRSRALEEAPCGNTNAMPENGSAGSSQVGGAALSHNVISFNVAIKRCSEILLYKAHLCIQELNSAQEAVAAELDRLTENRDLCETVRF</sequence>
<evidence type="ECO:0000313" key="2">
    <source>
        <dbReference type="Proteomes" id="UP000784294"/>
    </source>
</evidence>
<dbReference type="Gene3D" id="3.30.160.60">
    <property type="entry name" value="Classic Zinc Finger"/>
    <property type="match status" value="1"/>
</dbReference>
<evidence type="ECO:0000313" key="1">
    <source>
        <dbReference type="EMBL" id="VEL10759.1"/>
    </source>
</evidence>
<feature type="non-terminal residue" evidence="1">
    <location>
        <position position="1"/>
    </location>
</feature>